<name>A0A9P7FSX8_9AGAR</name>
<evidence type="ECO:0000313" key="2">
    <source>
        <dbReference type="Proteomes" id="UP000717328"/>
    </source>
</evidence>
<organism evidence="1 2">
    <name type="scientific">Sphagnurus paluster</name>
    <dbReference type="NCBI Taxonomy" id="117069"/>
    <lineage>
        <taxon>Eukaryota</taxon>
        <taxon>Fungi</taxon>
        <taxon>Dikarya</taxon>
        <taxon>Basidiomycota</taxon>
        <taxon>Agaricomycotina</taxon>
        <taxon>Agaricomycetes</taxon>
        <taxon>Agaricomycetidae</taxon>
        <taxon>Agaricales</taxon>
        <taxon>Tricholomatineae</taxon>
        <taxon>Lyophyllaceae</taxon>
        <taxon>Sphagnurus</taxon>
    </lineage>
</organism>
<reference evidence="1" key="2">
    <citation type="submission" date="2021-10" db="EMBL/GenBank/DDBJ databases">
        <title>Phylogenomics reveals ancestral predisposition of the termite-cultivated fungus Termitomyces towards a domesticated lifestyle.</title>
        <authorList>
            <person name="Auxier B."/>
            <person name="Grum-Grzhimaylo A."/>
            <person name="Cardenas M.E."/>
            <person name="Lodge J.D."/>
            <person name="Laessoe T."/>
            <person name="Pedersen O."/>
            <person name="Smith M.E."/>
            <person name="Kuyper T.W."/>
            <person name="Franco-Molano E.A."/>
            <person name="Baroni T.J."/>
            <person name="Aanen D.K."/>
        </authorList>
    </citation>
    <scope>NUCLEOTIDE SEQUENCE</scope>
    <source>
        <strain evidence="1">D49</strain>
    </source>
</reference>
<dbReference type="AlphaFoldDB" id="A0A9P7FSX8"/>
<protein>
    <submittedName>
        <fullName evidence="1">Uncharacterized protein</fullName>
    </submittedName>
</protein>
<dbReference type="Proteomes" id="UP000717328">
    <property type="component" value="Unassembled WGS sequence"/>
</dbReference>
<evidence type="ECO:0000313" key="1">
    <source>
        <dbReference type="EMBL" id="KAG5636469.1"/>
    </source>
</evidence>
<comment type="caution">
    <text evidence="1">The sequence shown here is derived from an EMBL/GenBank/DDBJ whole genome shotgun (WGS) entry which is preliminary data.</text>
</comment>
<accession>A0A9P7FSX8</accession>
<reference evidence="1" key="1">
    <citation type="submission" date="2021-02" db="EMBL/GenBank/DDBJ databases">
        <authorList>
            <person name="Nieuwenhuis M."/>
            <person name="Van De Peppel L.J.J."/>
        </authorList>
    </citation>
    <scope>NUCLEOTIDE SEQUENCE</scope>
    <source>
        <strain evidence="1">D49</strain>
    </source>
</reference>
<dbReference type="EMBL" id="JABCKI010005929">
    <property type="protein sequence ID" value="KAG5636469.1"/>
    <property type="molecule type" value="Genomic_DNA"/>
</dbReference>
<gene>
    <name evidence="1" type="ORF">H0H81_007949</name>
</gene>
<keyword evidence="2" id="KW-1185">Reference proteome</keyword>
<sequence>MANVCYMIVTPDVEDSAGIAAIPPGVPNPPRQYMIKFGDGDPNVQGRYRTHNPSYTVNVNPTGQNAKIFQDRVFANRNFHQAPRALEWYIVWERTPGVPGHMRAQLLQLLTAWLTVDTRNAAQVTAFVNQAILVIPDICRTPN</sequence>
<proteinExistence type="predicted"/>